<dbReference type="GO" id="GO:0006352">
    <property type="term" value="P:DNA-templated transcription initiation"/>
    <property type="evidence" value="ECO:0007669"/>
    <property type="project" value="InterPro"/>
</dbReference>
<accession>A0A150PIN7</accession>
<protein>
    <submittedName>
        <fullName evidence="1">Uncharacterized protein</fullName>
    </submittedName>
</protein>
<dbReference type="Gene3D" id="1.10.10.10">
    <property type="entry name" value="Winged helix-like DNA-binding domain superfamily/Winged helix DNA-binding domain"/>
    <property type="match status" value="1"/>
</dbReference>
<dbReference type="InterPro" id="IPR036388">
    <property type="entry name" value="WH-like_DNA-bd_sf"/>
</dbReference>
<dbReference type="InterPro" id="IPR013325">
    <property type="entry name" value="RNA_pol_sigma_r2"/>
</dbReference>
<dbReference type="GO" id="GO:0003677">
    <property type="term" value="F:DNA binding"/>
    <property type="evidence" value="ECO:0007669"/>
    <property type="project" value="InterPro"/>
</dbReference>
<dbReference type="SUPFAM" id="SSF46894">
    <property type="entry name" value="C-terminal effector domain of the bipartite response regulators"/>
    <property type="match status" value="1"/>
</dbReference>
<dbReference type="GO" id="GO:0003700">
    <property type="term" value="F:DNA-binding transcription factor activity"/>
    <property type="evidence" value="ECO:0007669"/>
    <property type="project" value="InterPro"/>
</dbReference>
<dbReference type="SUPFAM" id="SSF88946">
    <property type="entry name" value="Sigma2 domain of RNA polymerase sigma factors"/>
    <property type="match status" value="1"/>
</dbReference>
<evidence type="ECO:0000313" key="2">
    <source>
        <dbReference type="Proteomes" id="UP000075420"/>
    </source>
</evidence>
<dbReference type="AlphaFoldDB" id="A0A150PIN7"/>
<gene>
    <name evidence="1" type="ORF">BE08_45820</name>
</gene>
<reference evidence="1 2" key="1">
    <citation type="submission" date="2014-02" db="EMBL/GenBank/DDBJ databases">
        <title>The small core and large imbalanced accessory genome model reveals a collaborative survival strategy of Sorangium cellulosum strains in nature.</title>
        <authorList>
            <person name="Han K."/>
            <person name="Peng R."/>
            <person name="Blom J."/>
            <person name="Li Y.-Z."/>
        </authorList>
    </citation>
    <scope>NUCLEOTIDE SEQUENCE [LARGE SCALE GENOMIC DNA]</scope>
    <source>
        <strain evidence="1 2">So0157-25</strain>
    </source>
</reference>
<comment type="caution">
    <text evidence="1">The sequence shown here is derived from an EMBL/GenBank/DDBJ whole genome shotgun (WGS) entry which is preliminary data.</text>
</comment>
<evidence type="ECO:0000313" key="1">
    <source>
        <dbReference type="EMBL" id="KYF55581.1"/>
    </source>
</evidence>
<name>A0A150PIN7_SORCE</name>
<dbReference type="Proteomes" id="UP000075420">
    <property type="component" value="Unassembled WGS sequence"/>
</dbReference>
<proteinExistence type="predicted"/>
<organism evidence="1 2">
    <name type="scientific">Sorangium cellulosum</name>
    <name type="common">Polyangium cellulosum</name>
    <dbReference type="NCBI Taxonomy" id="56"/>
    <lineage>
        <taxon>Bacteria</taxon>
        <taxon>Pseudomonadati</taxon>
        <taxon>Myxococcota</taxon>
        <taxon>Polyangia</taxon>
        <taxon>Polyangiales</taxon>
        <taxon>Polyangiaceae</taxon>
        <taxon>Sorangium</taxon>
    </lineage>
</organism>
<sequence>MQTRRRKTTAVHARGAPRRRVASLAQRPAIRIPVERILAERRWIAALVNAGGVPPRDREDVLQAVIVAAWMAVEEGRYRPDASADPRRALLGWLHSIVWRTVGHHRNRAWVRREIPVADPWSVQPEPPRESELVVEARERLLAVRLALSRLTRADQEMLALCAVGHGVRAIARTLGMPSSTAVRQIGRARRKLWILLRR</sequence>
<dbReference type="EMBL" id="JELY01001497">
    <property type="protein sequence ID" value="KYF55581.1"/>
    <property type="molecule type" value="Genomic_DNA"/>
</dbReference>
<dbReference type="InterPro" id="IPR016032">
    <property type="entry name" value="Sig_transdc_resp-reg_C-effctor"/>
</dbReference>